<feature type="transmembrane region" description="Helical" evidence="2">
    <location>
        <begin position="100"/>
        <end position="123"/>
    </location>
</feature>
<keyword evidence="2" id="KW-0812">Transmembrane</keyword>
<dbReference type="PANTHER" id="PTHR23019:SF2">
    <property type="entry name" value="NUCLEAR PORE MEMBRANE GLYCOPROTEIN 210"/>
    <property type="match status" value="1"/>
</dbReference>
<evidence type="ECO:0000256" key="2">
    <source>
        <dbReference type="SAM" id="Phobius"/>
    </source>
</evidence>
<feature type="region of interest" description="Disordered" evidence="1">
    <location>
        <begin position="155"/>
        <end position="178"/>
    </location>
</feature>
<name>A0A9W7T403_TRIRA</name>
<evidence type="ECO:0000256" key="1">
    <source>
        <dbReference type="SAM" id="MobiDB-lite"/>
    </source>
</evidence>
<accession>A0A9W7T403</accession>
<keyword evidence="2" id="KW-1133">Transmembrane helix</keyword>
<proteinExistence type="predicted"/>
<sequence length="178" mass="19356">MEWTGQGCVSGQVKSSSSAVTVQEKEFSQSFPSYIKYTVSVVTPQAALTTSLSISSSSSDQLLLIPVTVMHVSSSSMQAQMMDAEDGPSIFQQFIDSYQVMFFTLFALLAATAVVIIVCHALFSPRDSVSHPAFIQKTPPPAGVAKLTESPFNNSMPLGTDMKRSPRLRLYSPNYNSR</sequence>
<reference evidence="3" key="1">
    <citation type="submission" date="2021-02" db="EMBL/GenBank/DDBJ databases">
        <title>Comparative genomics reveals that relaxation of natural selection precedes convergent phenotypic evolution of cavefish.</title>
        <authorList>
            <person name="Peng Z."/>
        </authorList>
    </citation>
    <scope>NUCLEOTIDE SEQUENCE</scope>
    <source>
        <tissue evidence="3">Muscle</tissue>
    </source>
</reference>
<comment type="caution">
    <text evidence="3">The sequence shown here is derived from an EMBL/GenBank/DDBJ whole genome shotgun (WGS) entry which is preliminary data.</text>
</comment>
<dbReference type="PANTHER" id="PTHR23019">
    <property type="entry name" value="NUCLEAR PORE MEMBRANE GLYCOPROTEIN GP210-RELATED"/>
    <property type="match status" value="1"/>
</dbReference>
<gene>
    <name evidence="3" type="ORF">IRJ41_005879</name>
</gene>
<dbReference type="EMBL" id="JAFHDT010000448">
    <property type="protein sequence ID" value="KAI7789518.1"/>
    <property type="molecule type" value="Genomic_DNA"/>
</dbReference>
<evidence type="ECO:0000313" key="3">
    <source>
        <dbReference type="EMBL" id="KAI7789518.1"/>
    </source>
</evidence>
<dbReference type="AlphaFoldDB" id="A0A9W7T403"/>
<organism evidence="3 4">
    <name type="scientific">Triplophysa rosa</name>
    <name type="common">Cave loach</name>
    <dbReference type="NCBI Taxonomy" id="992332"/>
    <lineage>
        <taxon>Eukaryota</taxon>
        <taxon>Metazoa</taxon>
        <taxon>Chordata</taxon>
        <taxon>Craniata</taxon>
        <taxon>Vertebrata</taxon>
        <taxon>Euteleostomi</taxon>
        <taxon>Actinopterygii</taxon>
        <taxon>Neopterygii</taxon>
        <taxon>Teleostei</taxon>
        <taxon>Ostariophysi</taxon>
        <taxon>Cypriniformes</taxon>
        <taxon>Nemacheilidae</taxon>
        <taxon>Triplophysa</taxon>
    </lineage>
</organism>
<keyword evidence="4" id="KW-1185">Reference proteome</keyword>
<dbReference type="Proteomes" id="UP001059041">
    <property type="component" value="Unassembled WGS sequence"/>
</dbReference>
<keyword evidence="2" id="KW-0472">Membrane</keyword>
<dbReference type="InterPro" id="IPR045197">
    <property type="entry name" value="NUP210-like"/>
</dbReference>
<dbReference type="GO" id="GO:0005643">
    <property type="term" value="C:nuclear pore"/>
    <property type="evidence" value="ECO:0007669"/>
    <property type="project" value="TreeGrafter"/>
</dbReference>
<evidence type="ECO:0000313" key="4">
    <source>
        <dbReference type="Proteomes" id="UP001059041"/>
    </source>
</evidence>
<protein>
    <submittedName>
        <fullName evidence="3">Nuclear pore membrane glycoprotein 210</fullName>
    </submittedName>
</protein>